<dbReference type="GO" id="GO:0000435">
    <property type="term" value="P:positive regulation of transcription from RNA polymerase II promoter by galactose"/>
    <property type="evidence" value="ECO:0007669"/>
    <property type="project" value="TreeGrafter"/>
</dbReference>
<dbReference type="AlphaFoldDB" id="A0A1E3B0L8"/>
<dbReference type="GO" id="GO:0005634">
    <property type="term" value="C:nucleus"/>
    <property type="evidence" value="ECO:0007669"/>
    <property type="project" value="TreeGrafter"/>
</dbReference>
<dbReference type="PROSITE" id="PS50048">
    <property type="entry name" value="ZN2_CY6_FUNGAL_2"/>
    <property type="match status" value="1"/>
</dbReference>
<dbReference type="GO" id="GO:0008270">
    <property type="term" value="F:zinc ion binding"/>
    <property type="evidence" value="ECO:0007669"/>
    <property type="project" value="InterPro"/>
</dbReference>
<accession>A0A1E3B0L8</accession>
<keyword evidence="9" id="KW-1185">Reference proteome</keyword>
<dbReference type="GO" id="GO:0000978">
    <property type="term" value="F:RNA polymerase II cis-regulatory region sequence-specific DNA binding"/>
    <property type="evidence" value="ECO:0007669"/>
    <property type="project" value="TreeGrafter"/>
</dbReference>
<dbReference type="CDD" id="cd00067">
    <property type="entry name" value="GAL4"/>
    <property type="match status" value="1"/>
</dbReference>
<feature type="domain" description="Zn(2)-C6 fungal-type" evidence="7">
    <location>
        <begin position="17"/>
        <end position="47"/>
    </location>
</feature>
<dbReference type="InterPro" id="IPR001138">
    <property type="entry name" value="Zn2Cys6_DnaBD"/>
</dbReference>
<dbReference type="PANTHER" id="PTHR47424:SF9">
    <property type="entry name" value="TAH-2"/>
    <property type="match status" value="1"/>
</dbReference>
<name>A0A1E3B0L8_ASPCR</name>
<keyword evidence="4" id="KW-0804">Transcription</keyword>
<feature type="compositionally biased region" description="Low complexity" evidence="6">
    <location>
        <begin position="63"/>
        <end position="92"/>
    </location>
</feature>
<protein>
    <recommendedName>
        <fullName evidence="7">Zn(2)-C6 fungal-type domain-containing protein</fullName>
    </recommendedName>
</protein>
<dbReference type="Gene3D" id="4.10.240.10">
    <property type="entry name" value="Zn(2)-C6 fungal-type DNA-binding domain"/>
    <property type="match status" value="1"/>
</dbReference>
<sequence>MPRPRVSPANRLRAYAACLACRTSKRRCSGTFPCPNCVHRGQADTCVPCPRDASAPQIQYQPYPTTVTTTRPSTANPDIRAQSPASIQSSQSHGLDPPAAGAQHKTHPRMLWNRQGERVYVGKAASLSFLQLLRDTVTQHIGPSQFSHNVKSEDMLETESLHHIPPAVDDRLDLAHKEAFIRAYLTATSGFLYVIFESEALQMLTESLEADKERENTRRAFRDVMIAIGAQSCKGDPTTVQAERFFFARGQRRAFSSMLETPSLELVRLFLCMSFYMLGACRRNAAFMYLGVAARAAVALGLHQTGLSGSMTANEQQQRARVWMSLCVLDLLVSSILGRPPATATVQLECGEYPANLDLPSNRTDASLVASYRMSLILDEITRQLYSERAASADVAESLLAKLTRWSDQLPESILAPSGDEQDRAAAQKQIIGSLHVACFYHFAVIVVTRPFLVSVLGVRLARVHQDLSASDQVRPEEDPAHSKLSVACVDSAVYMIQTCLEIHQSHLLLNNMCILKAFIFAAALVVGFSMFSQKELDSALDSAFNGALDILRMLSQQSAQAAHYLEILTFLSTAITEQRQRLASQSRHSRSRYVSKLFSLHGRRSPGTQESTESSAVSPLASQSTAPQSDEQGDRALTMPADIDDAFSGWEGMELPLWDSFPYIAEPFQLQDRTNEGNTL</sequence>
<dbReference type="Pfam" id="PF04082">
    <property type="entry name" value="Fungal_trans"/>
    <property type="match status" value="1"/>
</dbReference>
<evidence type="ECO:0000256" key="1">
    <source>
        <dbReference type="ARBA" id="ARBA00022723"/>
    </source>
</evidence>
<feature type="region of interest" description="Disordered" evidence="6">
    <location>
        <begin position="63"/>
        <end position="105"/>
    </location>
</feature>
<dbReference type="InterPro" id="IPR007219">
    <property type="entry name" value="XnlR_reg_dom"/>
</dbReference>
<feature type="compositionally biased region" description="Polar residues" evidence="6">
    <location>
        <begin position="607"/>
        <end position="631"/>
    </location>
</feature>
<dbReference type="GO" id="GO:0006351">
    <property type="term" value="P:DNA-templated transcription"/>
    <property type="evidence" value="ECO:0007669"/>
    <property type="project" value="InterPro"/>
</dbReference>
<dbReference type="SUPFAM" id="SSF57701">
    <property type="entry name" value="Zn2/Cys6 DNA-binding domain"/>
    <property type="match status" value="1"/>
</dbReference>
<keyword evidence="2" id="KW-0805">Transcription regulation</keyword>
<organism evidence="8 9">
    <name type="scientific">Aspergillus cristatus</name>
    <name type="common">Chinese Fuzhuan brick tea-fermentation fungus</name>
    <name type="synonym">Eurotium cristatum</name>
    <dbReference type="NCBI Taxonomy" id="573508"/>
    <lineage>
        <taxon>Eukaryota</taxon>
        <taxon>Fungi</taxon>
        <taxon>Dikarya</taxon>
        <taxon>Ascomycota</taxon>
        <taxon>Pezizomycotina</taxon>
        <taxon>Eurotiomycetes</taxon>
        <taxon>Eurotiomycetidae</taxon>
        <taxon>Eurotiales</taxon>
        <taxon>Aspergillaceae</taxon>
        <taxon>Aspergillus</taxon>
        <taxon>Aspergillus subgen. Aspergillus</taxon>
    </lineage>
</organism>
<proteinExistence type="predicted"/>
<evidence type="ECO:0000256" key="4">
    <source>
        <dbReference type="ARBA" id="ARBA00023163"/>
    </source>
</evidence>
<evidence type="ECO:0000256" key="6">
    <source>
        <dbReference type="SAM" id="MobiDB-lite"/>
    </source>
</evidence>
<dbReference type="InterPro" id="IPR051127">
    <property type="entry name" value="Fungal_SecMet_Regulators"/>
</dbReference>
<dbReference type="PROSITE" id="PS00463">
    <property type="entry name" value="ZN2_CY6_FUNGAL_1"/>
    <property type="match status" value="1"/>
</dbReference>
<gene>
    <name evidence="8" type="ORF">SI65_10081</name>
</gene>
<dbReference type="Proteomes" id="UP000094569">
    <property type="component" value="Unassembled WGS sequence"/>
</dbReference>
<keyword evidence="3" id="KW-0238">DNA-binding</keyword>
<evidence type="ECO:0000256" key="5">
    <source>
        <dbReference type="ARBA" id="ARBA00023242"/>
    </source>
</evidence>
<comment type="caution">
    <text evidence="8">The sequence shown here is derived from an EMBL/GenBank/DDBJ whole genome shotgun (WGS) entry which is preliminary data.</text>
</comment>
<dbReference type="GO" id="GO:0000981">
    <property type="term" value="F:DNA-binding transcription factor activity, RNA polymerase II-specific"/>
    <property type="evidence" value="ECO:0007669"/>
    <property type="project" value="InterPro"/>
</dbReference>
<evidence type="ECO:0000313" key="9">
    <source>
        <dbReference type="Proteomes" id="UP000094569"/>
    </source>
</evidence>
<evidence type="ECO:0000313" key="8">
    <source>
        <dbReference type="EMBL" id="ODM14459.1"/>
    </source>
</evidence>
<dbReference type="EMBL" id="JXNT01000025">
    <property type="protein sequence ID" value="ODM14459.1"/>
    <property type="molecule type" value="Genomic_DNA"/>
</dbReference>
<dbReference type="SMART" id="SM00906">
    <property type="entry name" value="Fungal_trans"/>
    <property type="match status" value="1"/>
</dbReference>
<dbReference type="VEuPathDB" id="FungiDB:SI65_10081"/>
<keyword evidence="5" id="KW-0539">Nucleus</keyword>
<dbReference type="OrthoDB" id="4064873at2759"/>
<dbReference type="STRING" id="573508.A0A1E3B0L8"/>
<evidence type="ECO:0000259" key="7">
    <source>
        <dbReference type="PROSITE" id="PS50048"/>
    </source>
</evidence>
<keyword evidence="1" id="KW-0479">Metal-binding</keyword>
<dbReference type="CDD" id="cd12148">
    <property type="entry name" value="fungal_TF_MHR"/>
    <property type="match status" value="1"/>
</dbReference>
<evidence type="ECO:0000256" key="2">
    <source>
        <dbReference type="ARBA" id="ARBA00023015"/>
    </source>
</evidence>
<dbReference type="InterPro" id="IPR036864">
    <property type="entry name" value="Zn2-C6_fun-type_DNA-bd_sf"/>
</dbReference>
<reference evidence="8 9" key="1">
    <citation type="journal article" date="2016" name="BMC Genomics">
        <title>Comparative genomic and transcriptomic analyses of the Fuzhuan brick tea-fermentation fungus Aspergillus cristatus.</title>
        <authorList>
            <person name="Ge Y."/>
            <person name="Wang Y."/>
            <person name="Liu Y."/>
            <person name="Tan Y."/>
            <person name="Ren X."/>
            <person name="Zhang X."/>
            <person name="Hyde K.D."/>
            <person name="Liu Y."/>
            <person name="Liu Z."/>
        </authorList>
    </citation>
    <scope>NUCLEOTIDE SEQUENCE [LARGE SCALE GENOMIC DNA]</scope>
    <source>
        <strain evidence="8 9">GZAAS20.1005</strain>
    </source>
</reference>
<dbReference type="PANTHER" id="PTHR47424">
    <property type="entry name" value="REGULATORY PROTEIN GAL4"/>
    <property type="match status" value="1"/>
</dbReference>
<evidence type="ECO:0000256" key="3">
    <source>
        <dbReference type="ARBA" id="ARBA00023125"/>
    </source>
</evidence>
<dbReference type="Pfam" id="PF00172">
    <property type="entry name" value="Zn_clus"/>
    <property type="match status" value="1"/>
</dbReference>
<feature type="region of interest" description="Disordered" evidence="6">
    <location>
        <begin position="603"/>
        <end position="636"/>
    </location>
</feature>